<organism evidence="1 2">
    <name type="scientific">Nitrincola nitratireducens</name>
    <dbReference type="NCBI Taxonomy" id="1229521"/>
    <lineage>
        <taxon>Bacteria</taxon>
        <taxon>Pseudomonadati</taxon>
        <taxon>Pseudomonadota</taxon>
        <taxon>Gammaproteobacteria</taxon>
        <taxon>Oceanospirillales</taxon>
        <taxon>Oceanospirillaceae</taxon>
        <taxon>Nitrincola</taxon>
    </lineage>
</organism>
<reference evidence="1 2" key="2">
    <citation type="journal article" date="2015" name="Syst. Appl. Microbiol.">
        <title>Nitrincola nitratireducens sp. nov. isolated from a haloalkaline crater lake.</title>
        <authorList>
            <person name="Singh A."/>
            <person name="Vaidya B."/>
            <person name="Tanuku N.R."/>
            <person name="Pinnaka A.K."/>
        </authorList>
    </citation>
    <scope>NUCLEOTIDE SEQUENCE [LARGE SCALE GENOMIC DNA]</scope>
    <source>
        <strain evidence="1 2">AK23</strain>
    </source>
</reference>
<accession>W9URF1</accession>
<protein>
    <submittedName>
        <fullName evidence="1">Putative membrane protein</fullName>
    </submittedName>
</protein>
<proteinExistence type="predicted"/>
<dbReference type="Pfam" id="PF05987">
    <property type="entry name" value="DUF898"/>
    <property type="match status" value="1"/>
</dbReference>
<gene>
    <name evidence="1" type="ORF">D791_03341</name>
</gene>
<sequence length="53" mass="5971">MIPWAKVRLALYQAECLDFLAEGSLEEFITAEDKRCNAFGEEMGEAFDIDIGL</sequence>
<dbReference type="InterPro" id="IPR010295">
    <property type="entry name" value="DUF898"/>
</dbReference>
<reference evidence="2" key="1">
    <citation type="submission" date="2012-11" db="EMBL/GenBank/DDBJ databases">
        <authorList>
            <person name="Singh A."/>
            <person name="Pinnaka A.K."/>
            <person name="Vaidya B."/>
        </authorList>
    </citation>
    <scope>NUCLEOTIDE SEQUENCE [LARGE SCALE GENOMIC DNA]</scope>
    <source>
        <strain evidence="2">AK23</strain>
    </source>
</reference>
<keyword evidence="2" id="KW-1185">Reference proteome</keyword>
<dbReference type="STRING" id="1229521.D791_03341"/>
<comment type="caution">
    <text evidence="1">The sequence shown here is derived from an EMBL/GenBank/DDBJ whole genome shotgun (WGS) entry which is preliminary data.</text>
</comment>
<evidence type="ECO:0000313" key="2">
    <source>
        <dbReference type="Proteomes" id="UP000019464"/>
    </source>
</evidence>
<dbReference type="EMBL" id="AONB01000021">
    <property type="protein sequence ID" value="EXJ09669.1"/>
    <property type="molecule type" value="Genomic_DNA"/>
</dbReference>
<name>W9URF1_9GAMM</name>
<dbReference type="Proteomes" id="UP000019464">
    <property type="component" value="Unassembled WGS sequence"/>
</dbReference>
<evidence type="ECO:0000313" key="1">
    <source>
        <dbReference type="EMBL" id="EXJ09669.1"/>
    </source>
</evidence>
<dbReference type="AlphaFoldDB" id="W9URF1"/>